<dbReference type="CDD" id="cd17535">
    <property type="entry name" value="REC_NarL-like"/>
    <property type="match status" value="1"/>
</dbReference>
<dbReference type="InterPro" id="IPR001789">
    <property type="entry name" value="Sig_transdc_resp-reg_receiver"/>
</dbReference>
<evidence type="ECO:0000313" key="3">
    <source>
        <dbReference type="EMBL" id="MBI4596525.1"/>
    </source>
</evidence>
<dbReference type="Pfam" id="PF00072">
    <property type="entry name" value="Response_reg"/>
    <property type="match status" value="1"/>
</dbReference>
<dbReference type="Proteomes" id="UP000772181">
    <property type="component" value="Unassembled WGS sequence"/>
</dbReference>
<organism evidence="3 4">
    <name type="scientific">Tectimicrobiota bacterium</name>
    <dbReference type="NCBI Taxonomy" id="2528274"/>
    <lineage>
        <taxon>Bacteria</taxon>
        <taxon>Pseudomonadati</taxon>
        <taxon>Nitrospinota/Tectimicrobiota group</taxon>
        <taxon>Candidatus Tectimicrobiota</taxon>
    </lineage>
</organism>
<dbReference type="SUPFAM" id="SSF52172">
    <property type="entry name" value="CheY-like"/>
    <property type="match status" value="1"/>
</dbReference>
<dbReference type="InterPro" id="IPR052048">
    <property type="entry name" value="ST_Response_Regulator"/>
</dbReference>
<dbReference type="InterPro" id="IPR011006">
    <property type="entry name" value="CheY-like_superfamily"/>
</dbReference>
<keyword evidence="1" id="KW-0597">Phosphoprotein</keyword>
<evidence type="ECO:0000256" key="1">
    <source>
        <dbReference type="PROSITE-ProRule" id="PRU00169"/>
    </source>
</evidence>
<accession>A0A933GPZ3</accession>
<proteinExistence type="predicted"/>
<name>A0A933GPZ3_UNCTE</name>
<feature type="modified residue" description="4-aspartylphosphate" evidence="1">
    <location>
        <position position="54"/>
    </location>
</feature>
<gene>
    <name evidence="3" type="ORF">HY730_09170</name>
</gene>
<dbReference type="Gene3D" id="3.40.50.2300">
    <property type="match status" value="1"/>
</dbReference>
<dbReference type="PANTHER" id="PTHR43228:SF1">
    <property type="entry name" value="TWO-COMPONENT RESPONSE REGULATOR ARR22"/>
    <property type="match status" value="1"/>
</dbReference>
<dbReference type="InterPro" id="IPR058245">
    <property type="entry name" value="NreC/VraR/RcsB-like_REC"/>
</dbReference>
<protein>
    <submittedName>
        <fullName evidence="3">Response regulator transcription factor</fullName>
    </submittedName>
</protein>
<evidence type="ECO:0000313" key="4">
    <source>
        <dbReference type="Proteomes" id="UP000772181"/>
    </source>
</evidence>
<dbReference type="PANTHER" id="PTHR43228">
    <property type="entry name" value="TWO-COMPONENT RESPONSE REGULATOR"/>
    <property type="match status" value="1"/>
</dbReference>
<feature type="domain" description="Response regulatory" evidence="2">
    <location>
        <begin position="3"/>
        <end position="119"/>
    </location>
</feature>
<comment type="caution">
    <text evidence="3">The sequence shown here is derived from an EMBL/GenBank/DDBJ whole genome shotgun (WGS) entry which is preliminary data.</text>
</comment>
<dbReference type="SMART" id="SM00448">
    <property type="entry name" value="REC"/>
    <property type="match status" value="1"/>
</dbReference>
<dbReference type="EMBL" id="JACQWF010000400">
    <property type="protein sequence ID" value="MBI4596525.1"/>
    <property type="molecule type" value="Genomic_DNA"/>
</dbReference>
<dbReference type="AlphaFoldDB" id="A0A933GPZ3"/>
<sequence length="125" mass="14339">MLRVLLVEDNNIFREAFMENLSQHFPSLVIEEAVNSDEALQKINRASPQLIFMDIRLPGMNGLQLTQKIKRDFPNIHIAMLTGYDMPEYRQAALQYGADGFFVKESLKWDEIEALVKSLPLEGIV</sequence>
<dbReference type="PROSITE" id="PS50110">
    <property type="entry name" value="RESPONSE_REGULATORY"/>
    <property type="match status" value="1"/>
</dbReference>
<reference evidence="3" key="1">
    <citation type="submission" date="2020-07" db="EMBL/GenBank/DDBJ databases">
        <title>Huge and variable diversity of episymbiotic CPR bacteria and DPANN archaea in groundwater ecosystems.</title>
        <authorList>
            <person name="He C.Y."/>
            <person name="Keren R."/>
            <person name="Whittaker M."/>
            <person name="Farag I.F."/>
            <person name="Doudna J."/>
            <person name="Cate J.H.D."/>
            <person name="Banfield J.F."/>
        </authorList>
    </citation>
    <scope>NUCLEOTIDE SEQUENCE</scope>
    <source>
        <strain evidence="3">NC_groundwater_1482_Ag_S-0.65um_47_24</strain>
    </source>
</reference>
<evidence type="ECO:0000259" key="2">
    <source>
        <dbReference type="PROSITE" id="PS50110"/>
    </source>
</evidence>
<dbReference type="GO" id="GO:0000160">
    <property type="term" value="P:phosphorelay signal transduction system"/>
    <property type="evidence" value="ECO:0007669"/>
    <property type="project" value="InterPro"/>
</dbReference>